<dbReference type="Proteomes" id="UP000078532">
    <property type="component" value="Unassembled WGS sequence"/>
</dbReference>
<feature type="transmembrane region" description="Helical" evidence="8">
    <location>
        <begin position="60"/>
        <end position="82"/>
    </location>
</feature>
<comment type="subcellular location">
    <subcellularLocation>
        <location evidence="1">Cell membrane</location>
        <topology evidence="1">Multi-pass membrane protein</topology>
    </subcellularLocation>
</comment>
<evidence type="ECO:0000256" key="4">
    <source>
        <dbReference type="ARBA" id="ARBA00022475"/>
    </source>
</evidence>
<comment type="caution">
    <text evidence="9">The sequence shown here is derived from an EMBL/GenBank/DDBJ whole genome shotgun (WGS) entry which is preliminary data.</text>
</comment>
<dbReference type="GO" id="GO:0005886">
    <property type="term" value="C:plasma membrane"/>
    <property type="evidence" value="ECO:0007669"/>
    <property type="project" value="UniProtKB-SubCell"/>
</dbReference>
<dbReference type="AlphaFoldDB" id="A0A1B7LFL7"/>
<name>A0A1B7LFL7_9FIRM</name>
<keyword evidence="5 8" id="KW-0812">Transmembrane</keyword>
<evidence type="ECO:0000313" key="10">
    <source>
        <dbReference type="Proteomes" id="UP000078532"/>
    </source>
</evidence>
<evidence type="ECO:0000313" key="9">
    <source>
        <dbReference type="EMBL" id="OAT82923.1"/>
    </source>
</evidence>
<evidence type="ECO:0000256" key="3">
    <source>
        <dbReference type="ARBA" id="ARBA00022448"/>
    </source>
</evidence>
<protein>
    <recommendedName>
        <fullName evidence="11">Branched-chain amino acid ABC transporter permease</fullName>
    </recommendedName>
</protein>
<evidence type="ECO:0008006" key="11">
    <source>
        <dbReference type="Google" id="ProtNLM"/>
    </source>
</evidence>
<evidence type="ECO:0000256" key="6">
    <source>
        <dbReference type="ARBA" id="ARBA00022989"/>
    </source>
</evidence>
<feature type="transmembrane region" description="Helical" evidence="8">
    <location>
        <begin position="21"/>
        <end position="40"/>
    </location>
</feature>
<evidence type="ECO:0000256" key="5">
    <source>
        <dbReference type="ARBA" id="ARBA00022692"/>
    </source>
</evidence>
<dbReference type="Pfam" id="PF03591">
    <property type="entry name" value="AzlC"/>
    <property type="match status" value="1"/>
</dbReference>
<dbReference type="EMBL" id="LYVF01000127">
    <property type="protein sequence ID" value="OAT82923.1"/>
    <property type="molecule type" value="Genomic_DNA"/>
</dbReference>
<feature type="transmembrane region" description="Helical" evidence="8">
    <location>
        <begin position="212"/>
        <end position="228"/>
    </location>
</feature>
<keyword evidence="3" id="KW-0813">Transport</keyword>
<sequence>MKKMTVSKDGIIQGLKGIAPFSLSVFAYGLVYGILARTAHLDIPETLAMSVLVFAGSSQFAALSLIAQGAGGPVIVLTTFLINLRQALYGLSLGPHLKKLNRGSLALLACGLTDESYGVTIQAFSRGYGSAGYFLGAGLGVFVPWVLSSLLGIILSAWIADPLKFGLDFAFIGAFLGLLVAQINNRKLLLAALLSAAAALCAQIYWSTTGAIITGGLCAFLLGVLIDAE</sequence>
<keyword evidence="4" id="KW-1003">Cell membrane</keyword>
<evidence type="ECO:0000256" key="2">
    <source>
        <dbReference type="ARBA" id="ARBA00010735"/>
    </source>
</evidence>
<organism evidence="9 10">
    <name type="scientific">Desulfotomaculum copahuensis</name>
    <dbReference type="NCBI Taxonomy" id="1838280"/>
    <lineage>
        <taxon>Bacteria</taxon>
        <taxon>Bacillati</taxon>
        <taxon>Bacillota</taxon>
        <taxon>Clostridia</taxon>
        <taxon>Eubacteriales</taxon>
        <taxon>Desulfotomaculaceae</taxon>
        <taxon>Desulfotomaculum</taxon>
    </lineage>
</organism>
<evidence type="ECO:0000256" key="8">
    <source>
        <dbReference type="SAM" id="Phobius"/>
    </source>
</evidence>
<keyword evidence="6 8" id="KW-1133">Transmembrane helix</keyword>
<keyword evidence="7 8" id="KW-0472">Membrane</keyword>
<feature type="transmembrane region" description="Helical" evidence="8">
    <location>
        <begin position="133"/>
        <end position="159"/>
    </location>
</feature>
<evidence type="ECO:0000256" key="7">
    <source>
        <dbReference type="ARBA" id="ARBA00023136"/>
    </source>
</evidence>
<keyword evidence="10" id="KW-1185">Reference proteome</keyword>
<proteinExistence type="inferred from homology"/>
<comment type="similarity">
    <text evidence="2">Belongs to the AzlC family.</text>
</comment>
<feature type="transmembrane region" description="Helical" evidence="8">
    <location>
        <begin position="165"/>
        <end position="181"/>
    </location>
</feature>
<dbReference type="PANTHER" id="PTHR34979:SF1">
    <property type="entry name" value="INNER MEMBRANE PROTEIN YGAZ"/>
    <property type="match status" value="1"/>
</dbReference>
<dbReference type="STRING" id="1838280.A6M21_08495"/>
<dbReference type="GO" id="GO:1903785">
    <property type="term" value="P:L-valine transmembrane transport"/>
    <property type="evidence" value="ECO:0007669"/>
    <property type="project" value="TreeGrafter"/>
</dbReference>
<accession>A0A1B7LFL7</accession>
<gene>
    <name evidence="9" type="ORF">A6M21_08495</name>
</gene>
<evidence type="ECO:0000256" key="1">
    <source>
        <dbReference type="ARBA" id="ARBA00004651"/>
    </source>
</evidence>
<dbReference type="InterPro" id="IPR011606">
    <property type="entry name" value="Brnchd-chn_aa_trnsp_permease"/>
</dbReference>
<dbReference type="PANTHER" id="PTHR34979">
    <property type="entry name" value="INNER MEMBRANE PROTEIN YGAZ"/>
    <property type="match status" value="1"/>
</dbReference>
<reference evidence="9 10" key="1">
    <citation type="submission" date="2016-04" db="EMBL/GenBank/DDBJ databases">
        <authorList>
            <person name="Evans L.H."/>
            <person name="Alamgir A."/>
            <person name="Owens N."/>
            <person name="Weber N.D."/>
            <person name="Virtaneva K."/>
            <person name="Barbian K."/>
            <person name="Babar A."/>
            <person name="Rosenke K."/>
        </authorList>
    </citation>
    <scope>NUCLEOTIDE SEQUENCE [LARGE SCALE GENOMIC DNA]</scope>
    <source>
        <strain evidence="9 10">LMa1</strain>
    </source>
</reference>